<evidence type="ECO:0000313" key="6">
    <source>
        <dbReference type="EMBL" id="OPA76900.1"/>
    </source>
</evidence>
<name>A0A1T2XAN9_9BACL</name>
<dbReference type="Gene3D" id="3.40.50.1980">
    <property type="entry name" value="Nitrogenase molybdenum iron protein domain"/>
    <property type="match status" value="2"/>
</dbReference>
<evidence type="ECO:0000256" key="2">
    <source>
        <dbReference type="ARBA" id="ARBA00022729"/>
    </source>
</evidence>
<dbReference type="InterPro" id="IPR050902">
    <property type="entry name" value="ABC_Transporter_SBP"/>
</dbReference>
<gene>
    <name evidence="6" type="ORF">BVG16_17270</name>
</gene>
<dbReference type="PROSITE" id="PS50983">
    <property type="entry name" value="FE_B12_PBP"/>
    <property type="match status" value="1"/>
</dbReference>
<feature type="signal peptide" evidence="4">
    <location>
        <begin position="1"/>
        <end position="21"/>
    </location>
</feature>
<dbReference type="EMBL" id="MSZX01000006">
    <property type="protein sequence ID" value="OPA76900.1"/>
    <property type="molecule type" value="Genomic_DNA"/>
</dbReference>
<dbReference type="InterPro" id="IPR002491">
    <property type="entry name" value="ABC_transptr_periplasmic_BD"/>
</dbReference>
<evidence type="ECO:0000259" key="5">
    <source>
        <dbReference type="PROSITE" id="PS50983"/>
    </source>
</evidence>
<proteinExistence type="inferred from homology"/>
<accession>A0A1T2XAN9</accession>
<dbReference type="STRING" id="1324314.BVG16_17270"/>
<dbReference type="OrthoDB" id="9816357at2"/>
<dbReference type="AlphaFoldDB" id="A0A1T2XAN9"/>
<reference evidence="6 7" key="1">
    <citation type="submission" date="2017-01" db="EMBL/GenBank/DDBJ databases">
        <title>Genome analysis of Paenibacillus selenitrireducens ES3-24.</title>
        <authorList>
            <person name="Xu D."/>
            <person name="Yao R."/>
            <person name="Zheng S."/>
        </authorList>
    </citation>
    <scope>NUCLEOTIDE SEQUENCE [LARGE SCALE GENOMIC DNA]</scope>
    <source>
        <strain evidence="6 7">ES3-24</strain>
    </source>
</reference>
<dbReference type="Proteomes" id="UP000190188">
    <property type="component" value="Unassembled WGS sequence"/>
</dbReference>
<feature type="compositionally biased region" description="Polar residues" evidence="3">
    <location>
        <begin position="31"/>
        <end position="48"/>
    </location>
</feature>
<dbReference type="PROSITE" id="PS51257">
    <property type="entry name" value="PROKAR_LIPOPROTEIN"/>
    <property type="match status" value="1"/>
</dbReference>
<evidence type="ECO:0000256" key="3">
    <source>
        <dbReference type="SAM" id="MobiDB-lite"/>
    </source>
</evidence>
<evidence type="ECO:0000313" key="7">
    <source>
        <dbReference type="Proteomes" id="UP000190188"/>
    </source>
</evidence>
<comment type="similarity">
    <text evidence="1">Belongs to the bacterial solute-binding protein 8 family.</text>
</comment>
<dbReference type="SUPFAM" id="SSF53807">
    <property type="entry name" value="Helical backbone' metal receptor"/>
    <property type="match status" value="1"/>
</dbReference>
<keyword evidence="7" id="KW-1185">Reference proteome</keyword>
<dbReference type="CDD" id="cd01143">
    <property type="entry name" value="YvrC"/>
    <property type="match status" value="1"/>
</dbReference>
<evidence type="ECO:0000256" key="1">
    <source>
        <dbReference type="ARBA" id="ARBA00008814"/>
    </source>
</evidence>
<feature type="domain" description="Fe/B12 periplasmic-binding" evidence="5">
    <location>
        <begin position="77"/>
        <end position="331"/>
    </location>
</feature>
<dbReference type="InterPro" id="IPR054828">
    <property type="entry name" value="Vit_B12_bind_prot"/>
</dbReference>
<organism evidence="6 7">
    <name type="scientific">Paenibacillus selenitireducens</name>
    <dbReference type="NCBI Taxonomy" id="1324314"/>
    <lineage>
        <taxon>Bacteria</taxon>
        <taxon>Bacillati</taxon>
        <taxon>Bacillota</taxon>
        <taxon>Bacilli</taxon>
        <taxon>Bacillales</taxon>
        <taxon>Paenibacillaceae</taxon>
        <taxon>Paenibacillus</taxon>
    </lineage>
</organism>
<comment type="caution">
    <text evidence="6">The sequence shown here is derived from an EMBL/GenBank/DDBJ whole genome shotgun (WGS) entry which is preliminary data.</text>
</comment>
<protein>
    <submittedName>
        <fullName evidence="6">Cobalamin-binding protein</fullName>
    </submittedName>
</protein>
<dbReference type="RefSeq" id="WP_078499969.1">
    <property type="nucleotide sequence ID" value="NZ_MSZX01000006.1"/>
</dbReference>
<dbReference type="GO" id="GO:0071281">
    <property type="term" value="P:cellular response to iron ion"/>
    <property type="evidence" value="ECO:0007669"/>
    <property type="project" value="TreeGrafter"/>
</dbReference>
<dbReference type="NCBIfam" id="NF038402">
    <property type="entry name" value="TroA_like"/>
    <property type="match status" value="1"/>
</dbReference>
<feature type="region of interest" description="Disordered" evidence="3">
    <location>
        <begin position="27"/>
        <end position="53"/>
    </location>
</feature>
<dbReference type="PANTHER" id="PTHR30535:SF34">
    <property type="entry name" value="MOLYBDATE-BINDING PROTEIN MOLA"/>
    <property type="match status" value="1"/>
</dbReference>
<dbReference type="Pfam" id="PF01497">
    <property type="entry name" value="Peripla_BP_2"/>
    <property type="match status" value="1"/>
</dbReference>
<sequence>MKSWKLLSTWALILTIALSLAACGSKEEGTKTPTEGAQVEQSDQGSTQESKDLKTTYPFTIKDATGEEFTFDKAPEKIVSVSPAETESLFALGLDQQIVGVSDYDDYPEAAKSKTKMGSITKPNEEAVIAANADIVFTGISMKEESVKKLRDLGIKIFKVEPKTLEDIMKNIEVYGQITDRQAEAQQVITKMKAERDQVVDAVKSVSDDQKKKVYIEFSPGWTVGKGEFMDELITLAGGVNVASDVTGWAQINEENIIHTNPDVILFANDAMDYETKKPIKDIILGRSGWDQITAIKNSQVIGLDGNLLSRPGPRLTEGLISMAKAIYPDLVK</sequence>
<evidence type="ECO:0000256" key="4">
    <source>
        <dbReference type="SAM" id="SignalP"/>
    </source>
</evidence>
<dbReference type="PANTHER" id="PTHR30535">
    <property type="entry name" value="VITAMIN B12-BINDING PROTEIN"/>
    <property type="match status" value="1"/>
</dbReference>
<feature type="chain" id="PRO_5039277243" evidence="4">
    <location>
        <begin position="22"/>
        <end position="333"/>
    </location>
</feature>
<keyword evidence="2 4" id="KW-0732">Signal</keyword>